<gene>
    <name evidence="4" type="ORF">ACFOWE_06915</name>
</gene>
<feature type="domain" description="FtsX extracellular" evidence="3">
    <location>
        <begin position="190"/>
        <end position="287"/>
    </location>
</feature>
<dbReference type="EMBL" id="JBHSBM010000011">
    <property type="protein sequence ID" value="MFC4058019.1"/>
    <property type="molecule type" value="Genomic_DNA"/>
</dbReference>
<dbReference type="RefSeq" id="WP_377286172.1">
    <property type="nucleotide sequence ID" value="NZ_JBHSBM010000011.1"/>
</dbReference>
<keyword evidence="5" id="KW-1185">Reference proteome</keyword>
<feature type="signal peptide" evidence="2">
    <location>
        <begin position="1"/>
        <end position="37"/>
    </location>
</feature>
<accession>A0ABV8I1H0</accession>
<evidence type="ECO:0000313" key="4">
    <source>
        <dbReference type="EMBL" id="MFC4058019.1"/>
    </source>
</evidence>
<evidence type="ECO:0000256" key="1">
    <source>
        <dbReference type="SAM" id="MobiDB-lite"/>
    </source>
</evidence>
<feature type="chain" id="PRO_5045849719" evidence="2">
    <location>
        <begin position="38"/>
        <end position="293"/>
    </location>
</feature>
<protein>
    <submittedName>
        <fullName evidence="4">Permease-like cell division protein FtsX</fullName>
    </submittedName>
</protein>
<dbReference type="Gene3D" id="3.30.70.3040">
    <property type="match status" value="2"/>
</dbReference>
<evidence type="ECO:0000259" key="3">
    <source>
        <dbReference type="Pfam" id="PF18075"/>
    </source>
</evidence>
<dbReference type="Pfam" id="PF18075">
    <property type="entry name" value="FtsX_ECD"/>
    <property type="match status" value="2"/>
</dbReference>
<name>A0ABV8I1H0_9ACTN</name>
<sequence>MKIGNPPSARRARTFRTLLAAAAVAATVVTPAGTAGAEDRSSASAQAALPDGSRTDGRKILPPPAGPWPKGAEFTVFLCRNGDAFDRCRERAITAEQRRALRTRLKAMPQVGKVRFESRLEAWKKFKAENKDNRTLLSAMSADDMPESFRGRLHRRADVAPFTSAIRKMPGVSNIQSWGGRFWTGKADVRVSLCGRKAEEGPCAGRGPVTEAEKDAIETRLSALREARRIYAEDTAHAKRVFEYFWANDTKFPIGIFQESYYVKLADRRDARAVIEAVEGMPGVDGVDVVDAG</sequence>
<organism evidence="4 5">
    <name type="scientific">Planomonospora corallina</name>
    <dbReference type="NCBI Taxonomy" id="1806052"/>
    <lineage>
        <taxon>Bacteria</taxon>
        <taxon>Bacillati</taxon>
        <taxon>Actinomycetota</taxon>
        <taxon>Actinomycetes</taxon>
        <taxon>Streptosporangiales</taxon>
        <taxon>Streptosporangiaceae</taxon>
        <taxon>Planomonospora</taxon>
    </lineage>
</organism>
<dbReference type="InterPro" id="IPR040690">
    <property type="entry name" value="FtsX_ECD"/>
</dbReference>
<feature type="domain" description="FtsX extracellular" evidence="3">
    <location>
        <begin position="73"/>
        <end position="175"/>
    </location>
</feature>
<keyword evidence="2" id="KW-0732">Signal</keyword>
<evidence type="ECO:0000313" key="5">
    <source>
        <dbReference type="Proteomes" id="UP001595850"/>
    </source>
</evidence>
<dbReference type="Proteomes" id="UP001595850">
    <property type="component" value="Unassembled WGS sequence"/>
</dbReference>
<evidence type="ECO:0000256" key="2">
    <source>
        <dbReference type="SAM" id="SignalP"/>
    </source>
</evidence>
<comment type="caution">
    <text evidence="4">The sequence shown here is derived from an EMBL/GenBank/DDBJ whole genome shotgun (WGS) entry which is preliminary data.</text>
</comment>
<proteinExistence type="predicted"/>
<feature type="region of interest" description="Disordered" evidence="1">
    <location>
        <begin position="32"/>
        <end position="67"/>
    </location>
</feature>
<reference evidence="5" key="1">
    <citation type="journal article" date="2019" name="Int. J. Syst. Evol. Microbiol.">
        <title>The Global Catalogue of Microorganisms (GCM) 10K type strain sequencing project: providing services to taxonomists for standard genome sequencing and annotation.</title>
        <authorList>
            <consortium name="The Broad Institute Genomics Platform"/>
            <consortium name="The Broad Institute Genome Sequencing Center for Infectious Disease"/>
            <person name="Wu L."/>
            <person name="Ma J."/>
        </authorList>
    </citation>
    <scope>NUCLEOTIDE SEQUENCE [LARGE SCALE GENOMIC DNA]</scope>
    <source>
        <strain evidence="5">TBRC 4489</strain>
    </source>
</reference>